<keyword evidence="7 9" id="KW-0472">Membrane</keyword>
<gene>
    <name evidence="11" type="ORF">GTK09_03125</name>
</gene>
<feature type="transmembrane region" description="Helical" evidence="9">
    <location>
        <begin position="175"/>
        <end position="193"/>
    </location>
</feature>
<evidence type="ECO:0000259" key="10">
    <source>
        <dbReference type="Pfam" id="PF04290"/>
    </source>
</evidence>
<sequence length="226" mass="25459">MLSLWPYFAILGLIALLFVIERRWPDAVTRFEENVLAILLATITLVSFFQVIARYGFSTGWGGALEFNRILFAWLILFGMGYGLKTGLHLGVDAAIRTFPKPLFRVTAIFGAFATLLYAAILLSADWLQLFGAHTSGGAVFYWERFFKIGIGLDDLRYPEWFQETFGVQERVQRWIAYLMLPIGLALLGFRAIEAMVAIATGRRELVIAGHEAEDLVAENKDVLKD</sequence>
<keyword evidence="6 9" id="KW-1133">Transmembrane helix</keyword>
<evidence type="ECO:0000256" key="2">
    <source>
        <dbReference type="ARBA" id="ARBA00022448"/>
    </source>
</evidence>
<dbReference type="PANTHER" id="PTHR35011:SF2">
    <property type="entry name" value="2,3-DIKETO-L-GULONATE TRAP TRANSPORTER SMALL PERMEASE PROTEIN YIAM"/>
    <property type="match status" value="1"/>
</dbReference>
<keyword evidence="4 9" id="KW-0997">Cell inner membrane</keyword>
<evidence type="ECO:0000313" key="12">
    <source>
        <dbReference type="Proteomes" id="UP000469011"/>
    </source>
</evidence>
<comment type="subcellular location">
    <subcellularLocation>
        <location evidence="1 9">Cell inner membrane</location>
        <topology evidence="1 9">Multi-pass membrane protein</topology>
    </subcellularLocation>
</comment>
<evidence type="ECO:0000256" key="7">
    <source>
        <dbReference type="ARBA" id="ARBA00023136"/>
    </source>
</evidence>
<dbReference type="InterPro" id="IPR007387">
    <property type="entry name" value="TRAP_DctQ"/>
</dbReference>
<evidence type="ECO:0000256" key="8">
    <source>
        <dbReference type="ARBA" id="ARBA00038436"/>
    </source>
</evidence>
<dbReference type="RefSeq" id="WP_163461052.1">
    <property type="nucleotide sequence ID" value="NZ_JAAAMG010000002.1"/>
</dbReference>
<feature type="transmembrane region" description="Helical" evidence="9">
    <location>
        <begin position="69"/>
        <end position="91"/>
    </location>
</feature>
<dbReference type="GO" id="GO:0022857">
    <property type="term" value="F:transmembrane transporter activity"/>
    <property type="evidence" value="ECO:0007669"/>
    <property type="project" value="UniProtKB-UniRule"/>
</dbReference>
<organism evidence="11 12">
    <name type="scientific">Jiella pacifica</name>
    <dbReference type="NCBI Taxonomy" id="2696469"/>
    <lineage>
        <taxon>Bacteria</taxon>
        <taxon>Pseudomonadati</taxon>
        <taxon>Pseudomonadota</taxon>
        <taxon>Alphaproteobacteria</taxon>
        <taxon>Hyphomicrobiales</taxon>
        <taxon>Aurantimonadaceae</taxon>
        <taxon>Jiella</taxon>
    </lineage>
</organism>
<dbReference type="GO" id="GO:0005886">
    <property type="term" value="C:plasma membrane"/>
    <property type="evidence" value="ECO:0007669"/>
    <property type="project" value="UniProtKB-SubCell"/>
</dbReference>
<feature type="transmembrane region" description="Helical" evidence="9">
    <location>
        <begin position="6"/>
        <end position="24"/>
    </location>
</feature>
<dbReference type="PANTHER" id="PTHR35011">
    <property type="entry name" value="2,3-DIKETO-L-GULONATE TRAP TRANSPORTER SMALL PERMEASE PROTEIN YIAM"/>
    <property type="match status" value="1"/>
</dbReference>
<evidence type="ECO:0000256" key="6">
    <source>
        <dbReference type="ARBA" id="ARBA00022989"/>
    </source>
</evidence>
<dbReference type="InterPro" id="IPR055348">
    <property type="entry name" value="DctQ"/>
</dbReference>
<keyword evidence="2 9" id="KW-0813">Transport</keyword>
<feature type="transmembrane region" description="Helical" evidence="9">
    <location>
        <begin position="36"/>
        <end position="57"/>
    </location>
</feature>
<dbReference type="GO" id="GO:0015740">
    <property type="term" value="P:C4-dicarboxylate transport"/>
    <property type="evidence" value="ECO:0007669"/>
    <property type="project" value="TreeGrafter"/>
</dbReference>
<keyword evidence="5 9" id="KW-0812">Transmembrane</keyword>
<comment type="subunit">
    <text evidence="9">The complex comprises the extracytoplasmic solute receptor protein and the two transmembrane proteins.</text>
</comment>
<dbReference type="EMBL" id="JAAAMG010000002">
    <property type="protein sequence ID" value="NDW03410.1"/>
    <property type="molecule type" value="Genomic_DNA"/>
</dbReference>
<dbReference type="AlphaFoldDB" id="A0A6N9SWE7"/>
<keyword evidence="12" id="KW-1185">Reference proteome</keyword>
<dbReference type="Pfam" id="PF04290">
    <property type="entry name" value="DctQ"/>
    <property type="match status" value="1"/>
</dbReference>
<feature type="transmembrane region" description="Helical" evidence="9">
    <location>
        <begin position="103"/>
        <end position="125"/>
    </location>
</feature>
<comment type="caution">
    <text evidence="11">The sequence shown here is derived from an EMBL/GenBank/DDBJ whole genome shotgun (WGS) entry which is preliminary data.</text>
</comment>
<comment type="similarity">
    <text evidence="8 9">Belongs to the TRAP transporter small permease family.</text>
</comment>
<evidence type="ECO:0000256" key="9">
    <source>
        <dbReference type="RuleBase" id="RU369079"/>
    </source>
</evidence>
<evidence type="ECO:0000256" key="3">
    <source>
        <dbReference type="ARBA" id="ARBA00022475"/>
    </source>
</evidence>
<evidence type="ECO:0000313" key="11">
    <source>
        <dbReference type="EMBL" id="NDW03410.1"/>
    </source>
</evidence>
<comment type="caution">
    <text evidence="9">Lacks conserved residue(s) required for the propagation of feature annotation.</text>
</comment>
<evidence type="ECO:0000256" key="5">
    <source>
        <dbReference type="ARBA" id="ARBA00022692"/>
    </source>
</evidence>
<comment type="function">
    <text evidence="9">Part of the tripartite ATP-independent periplasmic (TRAP) transport system.</text>
</comment>
<keyword evidence="3" id="KW-1003">Cell membrane</keyword>
<protein>
    <recommendedName>
        <fullName evidence="9">TRAP transporter small permease protein</fullName>
    </recommendedName>
</protein>
<name>A0A6N9SWE7_9HYPH</name>
<proteinExistence type="inferred from homology"/>
<dbReference type="Proteomes" id="UP000469011">
    <property type="component" value="Unassembled WGS sequence"/>
</dbReference>
<evidence type="ECO:0000256" key="1">
    <source>
        <dbReference type="ARBA" id="ARBA00004429"/>
    </source>
</evidence>
<accession>A0A6N9SWE7</accession>
<evidence type="ECO:0000256" key="4">
    <source>
        <dbReference type="ARBA" id="ARBA00022519"/>
    </source>
</evidence>
<feature type="domain" description="Tripartite ATP-independent periplasmic transporters DctQ component" evidence="10">
    <location>
        <begin position="43"/>
        <end position="199"/>
    </location>
</feature>
<reference evidence="11 12" key="1">
    <citation type="submission" date="2020-01" db="EMBL/GenBank/DDBJ databases">
        <title>Jiella pacifica sp. nov.</title>
        <authorList>
            <person name="Xue Z."/>
            <person name="Zhu S."/>
            <person name="Chen J."/>
            <person name="Yang J."/>
        </authorList>
    </citation>
    <scope>NUCLEOTIDE SEQUENCE [LARGE SCALE GENOMIC DNA]</scope>
    <source>
        <strain evidence="11 12">40Bstr34</strain>
    </source>
</reference>